<feature type="chain" id="PRO_5018693109" evidence="2">
    <location>
        <begin position="20"/>
        <end position="171"/>
    </location>
</feature>
<reference evidence="3" key="1">
    <citation type="submission" date="2025-08" db="UniProtKB">
        <authorList>
            <consortium name="Ensembl"/>
        </authorList>
    </citation>
    <scope>IDENTIFICATION</scope>
</reference>
<dbReference type="InterPro" id="IPR026614">
    <property type="entry name" value="ANGPTL8"/>
</dbReference>
<dbReference type="GO" id="GO:0070328">
    <property type="term" value="P:triglyceride homeostasis"/>
    <property type="evidence" value="ECO:0007669"/>
    <property type="project" value="InterPro"/>
</dbReference>
<name>A0A3Q2ZGV9_HIPCM</name>
<dbReference type="Proteomes" id="UP000264820">
    <property type="component" value="Unplaced"/>
</dbReference>
<evidence type="ECO:0000313" key="3">
    <source>
        <dbReference type="Ensembl" id="ENSHCOP00000025548.1"/>
    </source>
</evidence>
<proteinExistence type="predicted"/>
<dbReference type="GO" id="GO:0019216">
    <property type="term" value="P:regulation of lipid metabolic process"/>
    <property type="evidence" value="ECO:0007669"/>
    <property type="project" value="InterPro"/>
</dbReference>
<feature type="signal peptide" evidence="2">
    <location>
        <begin position="1"/>
        <end position="19"/>
    </location>
</feature>
<evidence type="ECO:0000256" key="2">
    <source>
        <dbReference type="SAM" id="SignalP"/>
    </source>
</evidence>
<accession>A0A3Q2ZGV9</accession>
<dbReference type="STRING" id="109280.ENSHCOP00000025548"/>
<evidence type="ECO:0000313" key="4">
    <source>
        <dbReference type="Proteomes" id="UP000264820"/>
    </source>
</evidence>
<dbReference type="Ensembl" id="ENSHCOT00000027036.1">
    <property type="protein sequence ID" value="ENSHCOP00000025548.1"/>
    <property type="gene ID" value="ENSHCOG00000015777.1"/>
</dbReference>
<sequence>MIWRLCLLYLAGGLGAVRAGPVKWSGKTADRVARREDVNVLMYGVIQLGESINNVYKSTEGKVANILLTLNEHERALEQLREQTAQAGEVEIQIKRVIELLVAGRNVAKLHMSSPTLIRSNPLFFFSFHVPWPLRSDMRERTHHVMTGAVPESESGSERSRLPTLLTMLIR</sequence>
<dbReference type="PANTHER" id="PTHR21463:SF0">
    <property type="entry name" value="ANGIOPOIETIN-LIKE PROTEIN 8"/>
    <property type="match status" value="1"/>
</dbReference>
<protein>
    <submittedName>
        <fullName evidence="3">Uncharacterized protein</fullName>
    </submittedName>
</protein>
<dbReference type="PANTHER" id="PTHR21463">
    <property type="entry name" value="ANGIOPOIETIN-LIKE PROTEIN 8"/>
    <property type="match status" value="1"/>
</dbReference>
<dbReference type="GeneTree" id="ENSGT00770000121797"/>
<dbReference type="AlphaFoldDB" id="A0A3Q2ZGV9"/>
<keyword evidence="2" id="KW-0732">Signal</keyword>
<organism evidence="3 4">
    <name type="scientific">Hippocampus comes</name>
    <name type="common">Tiger tail seahorse</name>
    <dbReference type="NCBI Taxonomy" id="109280"/>
    <lineage>
        <taxon>Eukaryota</taxon>
        <taxon>Metazoa</taxon>
        <taxon>Chordata</taxon>
        <taxon>Craniata</taxon>
        <taxon>Vertebrata</taxon>
        <taxon>Euteleostomi</taxon>
        <taxon>Actinopterygii</taxon>
        <taxon>Neopterygii</taxon>
        <taxon>Teleostei</taxon>
        <taxon>Neoteleostei</taxon>
        <taxon>Acanthomorphata</taxon>
        <taxon>Syngnathiaria</taxon>
        <taxon>Syngnathiformes</taxon>
        <taxon>Syngnathoidei</taxon>
        <taxon>Syngnathidae</taxon>
        <taxon>Hippocampus</taxon>
    </lineage>
</organism>
<keyword evidence="4" id="KW-1185">Reference proteome</keyword>
<evidence type="ECO:0000256" key="1">
    <source>
        <dbReference type="SAM" id="Coils"/>
    </source>
</evidence>
<keyword evidence="1" id="KW-0175">Coiled coil</keyword>
<reference evidence="3" key="2">
    <citation type="submission" date="2025-09" db="UniProtKB">
        <authorList>
            <consortium name="Ensembl"/>
        </authorList>
    </citation>
    <scope>IDENTIFICATION</scope>
</reference>
<feature type="coiled-coil region" evidence="1">
    <location>
        <begin position="63"/>
        <end position="93"/>
    </location>
</feature>